<dbReference type="InterPro" id="IPR008936">
    <property type="entry name" value="Rho_GTPase_activation_prot"/>
</dbReference>
<accession>A0A4P9ZY67</accession>
<dbReference type="Proteomes" id="UP000268162">
    <property type="component" value="Unassembled WGS sequence"/>
</dbReference>
<dbReference type="SUPFAM" id="SSF52087">
    <property type="entry name" value="CRAL/TRIO domain"/>
    <property type="match status" value="1"/>
</dbReference>
<sequence>GVDFESKPMLVFCACNFPSPKEVDYDKMLSMILYKLDEFVENDYTVVLFTSGATNRPGWTWLFKAYRSLSRKYKKNLKNLYVVHPSTWARVLMDMMNVVISPKFFKKLSWVDKLSDLAGLVPLDQISIPPAVQAYNDTIEPPRAVKDALNRRRQSSSGSSGSTVADGSTAMFGVPLTTLMGPNAEHGVPAVVRECIEYLQTHALETEGIFRRSPSSVDLKNAKAAYNRGEAVDLDKLGVHVAAVLLKMFFHELPTTALPSSLYEIAPALAQCTTDAEKTTFVQERIMATLDLPHRHILSHVFYLLHHIALYSSVNKMTSHNLAIVWTPNLVKSD</sequence>
<gene>
    <name evidence="3" type="ORF">BJ085DRAFT_3702</name>
</gene>
<keyword evidence="4" id="KW-1185">Reference proteome</keyword>
<dbReference type="InterPro" id="IPR036865">
    <property type="entry name" value="CRAL-TRIO_dom_sf"/>
</dbReference>
<protein>
    <submittedName>
        <fullName evidence="3">Rho GTPase activation protein</fullName>
    </submittedName>
</protein>
<feature type="domain" description="Rho-GAP" evidence="2">
    <location>
        <begin position="174"/>
        <end position="334"/>
    </location>
</feature>
<reference evidence="4" key="1">
    <citation type="journal article" date="2018" name="Nat. Microbiol.">
        <title>Leveraging single-cell genomics to expand the fungal tree of life.</title>
        <authorList>
            <person name="Ahrendt S.R."/>
            <person name="Quandt C.A."/>
            <person name="Ciobanu D."/>
            <person name="Clum A."/>
            <person name="Salamov A."/>
            <person name="Andreopoulos B."/>
            <person name="Cheng J.F."/>
            <person name="Woyke T."/>
            <person name="Pelin A."/>
            <person name="Henrissat B."/>
            <person name="Reynolds N.K."/>
            <person name="Benny G.L."/>
            <person name="Smith M.E."/>
            <person name="James T.Y."/>
            <person name="Grigoriev I.V."/>
        </authorList>
    </citation>
    <scope>NUCLEOTIDE SEQUENCE [LARGE SCALE GENOMIC DNA]</scope>
    <source>
        <strain evidence="4">RSA 468</strain>
    </source>
</reference>
<evidence type="ECO:0000259" key="1">
    <source>
        <dbReference type="PROSITE" id="PS50191"/>
    </source>
</evidence>
<dbReference type="GO" id="GO:0005096">
    <property type="term" value="F:GTPase activator activity"/>
    <property type="evidence" value="ECO:0007669"/>
    <property type="project" value="TreeGrafter"/>
</dbReference>
<dbReference type="Pfam" id="PF13716">
    <property type="entry name" value="CRAL_TRIO_2"/>
    <property type="match status" value="1"/>
</dbReference>
<dbReference type="STRING" id="215637.A0A4P9ZY67"/>
<evidence type="ECO:0000313" key="3">
    <source>
        <dbReference type="EMBL" id="RKP38617.1"/>
    </source>
</evidence>
<evidence type="ECO:0000313" key="4">
    <source>
        <dbReference type="Proteomes" id="UP000268162"/>
    </source>
</evidence>
<dbReference type="PROSITE" id="PS50238">
    <property type="entry name" value="RHOGAP"/>
    <property type="match status" value="1"/>
</dbReference>
<proteinExistence type="predicted"/>
<dbReference type="PROSITE" id="PS50191">
    <property type="entry name" value="CRAL_TRIO"/>
    <property type="match status" value="1"/>
</dbReference>
<dbReference type="Pfam" id="PF00620">
    <property type="entry name" value="RhoGAP"/>
    <property type="match status" value="1"/>
</dbReference>
<dbReference type="EMBL" id="ML002347">
    <property type="protein sequence ID" value="RKP38617.1"/>
    <property type="molecule type" value="Genomic_DNA"/>
</dbReference>
<name>A0A4P9ZY67_9FUNG</name>
<dbReference type="InterPro" id="IPR001251">
    <property type="entry name" value="CRAL-TRIO_dom"/>
</dbReference>
<evidence type="ECO:0000259" key="2">
    <source>
        <dbReference type="PROSITE" id="PS50238"/>
    </source>
</evidence>
<dbReference type="PANTHER" id="PTHR45808:SF2">
    <property type="entry name" value="RHO GTPASE-ACTIVATING PROTEIN 68F"/>
    <property type="match status" value="1"/>
</dbReference>
<dbReference type="Gene3D" id="1.10.555.10">
    <property type="entry name" value="Rho GTPase activation protein"/>
    <property type="match status" value="1"/>
</dbReference>
<organism evidence="3 4">
    <name type="scientific">Dimargaris cristalligena</name>
    <dbReference type="NCBI Taxonomy" id="215637"/>
    <lineage>
        <taxon>Eukaryota</taxon>
        <taxon>Fungi</taxon>
        <taxon>Fungi incertae sedis</taxon>
        <taxon>Zoopagomycota</taxon>
        <taxon>Kickxellomycotina</taxon>
        <taxon>Dimargaritomycetes</taxon>
        <taxon>Dimargaritales</taxon>
        <taxon>Dimargaritaceae</taxon>
        <taxon>Dimargaris</taxon>
    </lineage>
</organism>
<dbReference type="PANTHER" id="PTHR45808">
    <property type="entry name" value="RHO GTPASE-ACTIVATING PROTEIN 68F"/>
    <property type="match status" value="1"/>
</dbReference>
<feature type="domain" description="CRAL-TRIO" evidence="1">
    <location>
        <begin position="1"/>
        <end position="140"/>
    </location>
</feature>
<dbReference type="SUPFAM" id="SSF48350">
    <property type="entry name" value="GTPase activation domain, GAP"/>
    <property type="match status" value="1"/>
</dbReference>
<dbReference type="InterPro" id="IPR000198">
    <property type="entry name" value="RhoGAP_dom"/>
</dbReference>
<feature type="non-terminal residue" evidence="3">
    <location>
        <position position="334"/>
    </location>
</feature>
<dbReference type="CDD" id="cd00170">
    <property type="entry name" value="SEC14"/>
    <property type="match status" value="1"/>
</dbReference>
<dbReference type="GO" id="GO:0005737">
    <property type="term" value="C:cytoplasm"/>
    <property type="evidence" value="ECO:0007669"/>
    <property type="project" value="TreeGrafter"/>
</dbReference>
<dbReference type="AlphaFoldDB" id="A0A4P9ZY67"/>
<dbReference type="SMART" id="SM00324">
    <property type="entry name" value="RhoGAP"/>
    <property type="match status" value="1"/>
</dbReference>
<dbReference type="GO" id="GO:0007264">
    <property type="term" value="P:small GTPase-mediated signal transduction"/>
    <property type="evidence" value="ECO:0007669"/>
    <property type="project" value="TreeGrafter"/>
</dbReference>
<feature type="non-terminal residue" evidence="3">
    <location>
        <position position="1"/>
    </location>
</feature>
<dbReference type="Gene3D" id="3.40.525.10">
    <property type="entry name" value="CRAL-TRIO lipid binding domain"/>
    <property type="match status" value="1"/>
</dbReference>